<dbReference type="PANTHER" id="PTHR31247:SF5">
    <property type="entry name" value="DUF4203 DOMAIN-CONTAINING PROTEIN"/>
    <property type="match status" value="1"/>
</dbReference>
<dbReference type="Pfam" id="PF13886">
    <property type="entry name" value="TM7S3_TM198"/>
    <property type="match status" value="1"/>
</dbReference>
<comment type="subcellular location">
    <subcellularLocation>
        <location evidence="1">Membrane</location>
        <topology evidence="1">Multi-pass membrane protein</topology>
    </subcellularLocation>
</comment>
<dbReference type="InterPro" id="IPR025256">
    <property type="entry name" value="TM7S3/TM198-like_dom"/>
</dbReference>
<name>A0A2T9ZEB5_9FUNG</name>
<comment type="similarity">
    <text evidence="2">Belongs to the TMEM198 family.</text>
</comment>
<feature type="transmembrane region" description="Helical" evidence="7">
    <location>
        <begin position="35"/>
        <end position="55"/>
    </location>
</feature>
<dbReference type="AlphaFoldDB" id="A0A2T9ZEB5"/>
<feature type="signal peptide" evidence="8">
    <location>
        <begin position="1"/>
        <end position="19"/>
    </location>
</feature>
<proteinExistence type="inferred from homology"/>
<feature type="chain" id="PRO_5015414670" description="Transmembrane protein 198" evidence="8">
    <location>
        <begin position="20"/>
        <end position="248"/>
    </location>
</feature>
<sequence>MNFLLSFFFLLLSATGVMGFDFKISNISIDENGINASGIIAGIILIGVGLVISFLGRRVVKALVFCAGVLLGWMITTIILYKIRAPTDTESTRALVYLIGGVVVGITVGVLAVVFYKVGVFFVGAASGLALGAFILTWSGEGIFHQEWLRILFLAIFAAIGGVLILFLEKPTIIIGSSILGAYITFIGIDCFARTGYKDIIANIFRGVTGNMGRDAKVYAMLGGTIALALISIFVQFRFSKPKNQYKR</sequence>
<feature type="transmembrane region" description="Helical" evidence="7">
    <location>
        <begin position="120"/>
        <end position="139"/>
    </location>
</feature>
<evidence type="ECO:0000313" key="11">
    <source>
        <dbReference type="Proteomes" id="UP000245609"/>
    </source>
</evidence>
<dbReference type="EMBL" id="MBFS01000295">
    <property type="protein sequence ID" value="PVV02954.1"/>
    <property type="molecule type" value="Genomic_DNA"/>
</dbReference>
<evidence type="ECO:0000259" key="9">
    <source>
        <dbReference type="Pfam" id="PF13886"/>
    </source>
</evidence>
<keyword evidence="5 7" id="KW-0472">Membrane</keyword>
<evidence type="ECO:0000256" key="6">
    <source>
        <dbReference type="ARBA" id="ARBA00049737"/>
    </source>
</evidence>
<dbReference type="InterPro" id="IPR040236">
    <property type="entry name" value="TMEM198"/>
</dbReference>
<keyword evidence="3 7" id="KW-0812">Transmembrane</keyword>
<feature type="domain" description="TM7S3/TM198-like" evidence="9">
    <location>
        <begin position="42"/>
        <end position="237"/>
    </location>
</feature>
<evidence type="ECO:0000256" key="3">
    <source>
        <dbReference type="ARBA" id="ARBA00022692"/>
    </source>
</evidence>
<dbReference type="OrthoDB" id="102260at2759"/>
<organism evidence="10 11">
    <name type="scientific">Smittium megazygosporum</name>
    <dbReference type="NCBI Taxonomy" id="133381"/>
    <lineage>
        <taxon>Eukaryota</taxon>
        <taxon>Fungi</taxon>
        <taxon>Fungi incertae sedis</taxon>
        <taxon>Zoopagomycota</taxon>
        <taxon>Kickxellomycotina</taxon>
        <taxon>Harpellomycetes</taxon>
        <taxon>Harpellales</taxon>
        <taxon>Legeriomycetaceae</taxon>
        <taxon>Smittium</taxon>
    </lineage>
</organism>
<feature type="transmembrane region" description="Helical" evidence="7">
    <location>
        <begin position="151"/>
        <end position="168"/>
    </location>
</feature>
<feature type="transmembrane region" description="Helical" evidence="7">
    <location>
        <begin position="62"/>
        <end position="83"/>
    </location>
</feature>
<keyword evidence="11" id="KW-1185">Reference proteome</keyword>
<evidence type="ECO:0000256" key="7">
    <source>
        <dbReference type="SAM" id="Phobius"/>
    </source>
</evidence>
<evidence type="ECO:0000256" key="8">
    <source>
        <dbReference type="SAM" id="SignalP"/>
    </source>
</evidence>
<dbReference type="STRING" id="133381.A0A2T9ZEB5"/>
<feature type="transmembrane region" description="Helical" evidence="7">
    <location>
        <begin position="95"/>
        <end position="115"/>
    </location>
</feature>
<evidence type="ECO:0000256" key="4">
    <source>
        <dbReference type="ARBA" id="ARBA00022989"/>
    </source>
</evidence>
<feature type="transmembrane region" description="Helical" evidence="7">
    <location>
        <begin position="180"/>
        <end position="197"/>
    </location>
</feature>
<dbReference type="PANTHER" id="PTHR31247">
    <property type="entry name" value="TRANSMEMBRANE PROTEIN 198 FAMILY MEMBER"/>
    <property type="match status" value="1"/>
</dbReference>
<feature type="transmembrane region" description="Helical" evidence="7">
    <location>
        <begin position="217"/>
        <end position="239"/>
    </location>
</feature>
<keyword evidence="8" id="KW-0732">Signal</keyword>
<evidence type="ECO:0000256" key="5">
    <source>
        <dbReference type="ARBA" id="ARBA00023136"/>
    </source>
</evidence>
<evidence type="ECO:0000256" key="2">
    <source>
        <dbReference type="ARBA" id="ARBA00006244"/>
    </source>
</evidence>
<evidence type="ECO:0000313" key="10">
    <source>
        <dbReference type="EMBL" id="PVV02954.1"/>
    </source>
</evidence>
<dbReference type="GO" id="GO:0005886">
    <property type="term" value="C:plasma membrane"/>
    <property type="evidence" value="ECO:0007669"/>
    <property type="project" value="TreeGrafter"/>
</dbReference>
<reference evidence="10 11" key="1">
    <citation type="journal article" date="2018" name="MBio">
        <title>Comparative Genomics Reveals the Core Gene Toolbox for the Fungus-Insect Symbiosis.</title>
        <authorList>
            <person name="Wang Y."/>
            <person name="Stata M."/>
            <person name="Wang W."/>
            <person name="Stajich J.E."/>
            <person name="White M.M."/>
            <person name="Moncalvo J.M."/>
        </authorList>
    </citation>
    <scope>NUCLEOTIDE SEQUENCE [LARGE SCALE GENOMIC DNA]</scope>
    <source>
        <strain evidence="10 11">SC-DP-2</strain>
    </source>
</reference>
<comment type="caution">
    <text evidence="10">The sequence shown here is derived from an EMBL/GenBank/DDBJ whole genome shotgun (WGS) entry which is preliminary data.</text>
</comment>
<protein>
    <recommendedName>
        <fullName evidence="6">Transmembrane protein 198</fullName>
    </recommendedName>
</protein>
<keyword evidence="4 7" id="KW-1133">Transmembrane helix</keyword>
<accession>A0A2T9ZEB5</accession>
<evidence type="ECO:0000256" key="1">
    <source>
        <dbReference type="ARBA" id="ARBA00004141"/>
    </source>
</evidence>
<dbReference type="Proteomes" id="UP000245609">
    <property type="component" value="Unassembled WGS sequence"/>
</dbReference>
<gene>
    <name evidence="10" type="ORF">BB560_002583</name>
</gene>